<feature type="compositionally biased region" description="Low complexity" evidence="1">
    <location>
        <begin position="65"/>
        <end position="77"/>
    </location>
</feature>
<accession>A0A841T6V2</accession>
<dbReference type="GO" id="GO:0015627">
    <property type="term" value="C:type II protein secretion system complex"/>
    <property type="evidence" value="ECO:0007669"/>
    <property type="project" value="TreeGrafter"/>
</dbReference>
<dbReference type="RefSeq" id="WP_185177084.1">
    <property type="nucleotide sequence ID" value="NZ_CBCSEP010000028.1"/>
</dbReference>
<dbReference type="InterPro" id="IPR003583">
    <property type="entry name" value="Hlx-hairpin-Hlx_DNA-bd_motif"/>
</dbReference>
<dbReference type="InterPro" id="IPR010994">
    <property type="entry name" value="RuvA_2-like"/>
</dbReference>
<evidence type="ECO:0000256" key="1">
    <source>
        <dbReference type="SAM" id="MobiDB-lite"/>
    </source>
</evidence>
<evidence type="ECO:0000313" key="3">
    <source>
        <dbReference type="EMBL" id="MBB6675776.1"/>
    </source>
</evidence>
<dbReference type="PANTHER" id="PTHR21180:SF32">
    <property type="entry name" value="ENDONUCLEASE_EXONUCLEASE_PHOSPHATASE FAMILY DOMAIN-CONTAINING PROTEIN 1"/>
    <property type="match status" value="1"/>
</dbReference>
<dbReference type="Proteomes" id="UP000574133">
    <property type="component" value="Unassembled WGS sequence"/>
</dbReference>
<dbReference type="GO" id="GO:0003677">
    <property type="term" value="F:DNA binding"/>
    <property type="evidence" value="ECO:0007669"/>
    <property type="project" value="UniProtKB-KW"/>
</dbReference>
<dbReference type="PANTHER" id="PTHR21180">
    <property type="entry name" value="ENDONUCLEASE/EXONUCLEASE/PHOSPHATASE FAMILY DOMAIN-CONTAINING PROTEIN 1"/>
    <property type="match status" value="1"/>
</dbReference>
<dbReference type="InterPro" id="IPR051675">
    <property type="entry name" value="Endo/Exo/Phosphatase_dom_1"/>
</dbReference>
<feature type="region of interest" description="Disordered" evidence="1">
    <location>
        <begin position="61"/>
        <end position="129"/>
    </location>
</feature>
<gene>
    <name evidence="3" type="ORF">H4Q31_00345</name>
</gene>
<dbReference type="AlphaFoldDB" id="A0A841T6V2"/>
<dbReference type="NCBIfam" id="TIGR00426">
    <property type="entry name" value="competence protein ComEA helix-hairpin-helix repeat region"/>
    <property type="match status" value="1"/>
</dbReference>
<feature type="domain" description="Helix-hairpin-helix DNA-binding motif class 1" evidence="2">
    <location>
        <begin position="139"/>
        <end position="158"/>
    </location>
</feature>
<feature type="domain" description="Helix-hairpin-helix DNA-binding motif class 1" evidence="2">
    <location>
        <begin position="169"/>
        <end position="188"/>
    </location>
</feature>
<proteinExistence type="predicted"/>
<feature type="compositionally biased region" description="Low complexity" evidence="1">
    <location>
        <begin position="85"/>
        <end position="107"/>
    </location>
</feature>
<dbReference type="Gene3D" id="1.10.150.320">
    <property type="entry name" value="Photosystem II 12 kDa extrinsic protein"/>
    <property type="match status" value="1"/>
</dbReference>
<sequence>MRRSGRIRLPGARGRAAGALALAGAALLGYVLLQPAGSAAIPGWEPVNAQVAEALGEETAGGKAGAAEKGSAAMSGSDAGRDNVDGSAGSAAGSAAAASPAADGTSPAEPPKASPVAGASASPTAEAPGKLNLNTATAEQLDALKGIGPAKAQAIVEYREQQGAFHNVDELLNVRGIGSKLLEGIRSEVTV</sequence>
<dbReference type="GO" id="GO:0006281">
    <property type="term" value="P:DNA repair"/>
    <property type="evidence" value="ECO:0007669"/>
    <property type="project" value="InterPro"/>
</dbReference>
<comment type="caution">
    <text evidence="3">The sequence shown here is derived from an EMBL/GenBank/DDBJ whole genome shotgun (WGS) entry which is preliminary data.</text>
</comment>
<dbReference type="EMBL" id="JACJVN010000002">
    <property type="protein sequence ID" value="MBB6675776.1"/>
    <property type="molecule type" value="Genomic_DNA"/>
</dbReference>
<dbReference type="SMART" id="SM00278">
    <property type="entry name" value="HhH1"/>
    <property type="match status" value="2"/>
</dbReference>
<dbReference type="Pfam" id="PF12836">
    <property type="entry name" value="HHH_3"/>
    <property type="match status" value="1"/>
</dbReference>
<dbReference type="InterPro" id="IPR004509">
    <property type="entry name" value="Competence_ComEA_HhH"/>
</dbReference>
<evidence type="ECO:0000313" key="4">
    <source>
        <dbReference type="Proteomes" id="UP000574133"/>
    </source>
</evidence>
<organism evidence="3 4">
    <name type="scientific">Cohnella lubricantis</name>
    <dbReference type="NCBI Taxonomy" id="2163172"/>
    <lineage>
        <taxon>Bacteria</taxon>
        <taxon>Bacillati</taxon>
        <taxon>Bacillota</taxon>
        <taxon>Bacilli</taxon>
        <taxon>Bacillales</taxon>
        <taxon>Paenibacillaceae</taxon>
        <taxon>Cohnella</taxon>
    </lineage>
</organism>
<dbReference type="SUPFAM" id="SSF47781">
    <property type="entry name" value="RuvA domain 2-like"/>
    <property type="match status" value="1"/>
</dbReference>
<keyword evidence="4" id="KW-1185">Reference proteome</keyword>
<evidence type="ECO:0000259" key="2">
    <source>
        <dbReference type="SMART" id="SM00278"/>
    </source>
</evidence>
<reference evidence="3 4" key="1">
    <citation type="submission" date="2020-08" db="EMBL/GenBank/DDBJ databases">
        <title>Cohnella phylogeny.</title>
        <authorList>
            <person name="Dunlap C."/>
        </authorList>
    </citation>
    <scope>NUCLEOTIDE SEQUENCE [LARGE SCALE GENOMIC DNA]</scope>
    <source>
        <strain evidence="3 4">DSM 103658</strain>
    </source>
</reference>
<keyword evidence="3" id="KW-0238">DNA-binding</keyword>
<protein>
    <submittedName>
        <fullName evidence="3">ComEA family DNA-binding protein</fullName>
    </submittedName>
</protein>
<dbReference type="GO" id="GO:0015628">
    <property type="term" value="P:protein secretion by the type II secretion system"/>
    <property type="evidence" value="ECO:0007669"/>
    <property type="project" value="TreeGrafter"/>
</dbReference>
<name>A0A841T6V2_9BACL</name>